<evidence type="ECO:0000313" key="3">
    <source>
        <dbReference type="EMBL" id="SFC82499.1"/>
    </source>
</evidence>
<dbReference type="GO" id="GO:0042781">
    <property type="term" value="F:3'-tRNA processing endoribonuclease activity"/>
    <property type="evidence" value="ECO:0007669"/>
    <property type="project" value="TreeGrafter"/>
</dbReference>
<name>A0A1I1MAS7_9ACTN</name>
<feature type="region of interest" description="Disordered" evidence="1">
    <location>
        <begin position="231"/>
        <end position="280"/>
    </location>
</feature>
<feature type="domain" description="Metallo-beta-lactamase" evidence="2">
    <location>
        <begin position="22"/>
        <end position="227"/>
    </location>
</feature>
<evidence type="ECO:0000256" key="1">
    <source>
        <dbReference type="SAM" id="MobiDB-lite"/>
    </source>
</evidence>
<keyword evidence="4" id="KW-1185">Reference proteome</keyword>
<dbReference type="CDD" id="cd07716">
    <property type="entry name" value="RNaseZ_short-form-like_MBL-fold"/>
    <property type="match status" value="1"/>
</dbReference>
<dbReference type="PANTHER" id="PTHR46018:SF4">
    <property type="entry name" value="METALLO-HYDROLASE YHFI-RELATED"/>
    <property type="match status" value="1"/>
</dbReference>
<proteinExistence type="predicted"/>
<gene>
    <name evidence="3" type="ORF">SAMN04487968_11213</name>
</gene>
<dbReference type="Gene3D" id="3.60.15.10">
    <property type="entry name" value="Ribonuclease Z/Hydroxyacylglutathione hydrolase-like"/>
    <property type="match status" value="1"/>
</dbReference>
<reference evidence="3 4" key="1">
    <citation type="submission" date="2016-10" db="EMBL/GenBank/DDBJ databases">
        <authorList>
            <person name="de Groot N.N."/>
        </authorList>
    </citation>
    <scope>NUCLEOTIDE SEQUENCE [LARGE SCALE GENOMIC DNA]</scope>
    <source>
        <strain evidence="3 4">CGMCC 1.7056</strain>
    </source>
</reference>
<dbReference type="InterPro" id="IPR001279">
    <property type="entry name" value="Metallo-B-lactamas"/>
</dbReference>
<dbReference type="EMBL" id="FOLB01000012">
    <property type="protein sequence ID" value="SFC82499.1"/>
    <property type="molecule type" value="Genomic_DNA"/>
</dbReference>
<dbReference type="Pfam" id="PF12706">
    <property type="entry name" value="Lactamase_B_2"/>
    <property type="match status" value="1"/>
</dbReference>
<evidence type="ECO:0000259" key="2">
    <source>
        <dbReference type="SMART" id="SM00849"/>
    </source>
</evidence>
<accession>A0A1I1MAS7</accession>
<dbReference type="PANTHER" id="PTHR46018">
    <property type="entry name" value="ZINC PHOSPHODIESTERASE ELAC PROTEIN 1"/>
    <property type="match status" value="1"/>
</dbReference>
<organism evidence="3 4">
    <name type="scientific">Nocardioides terrae</name>
    <dbReference type="NCBI Taxonomy" id="574651"/>
    <lineage>
        <taxon>Bacteria</taxon>
        <taxon>Bacillati</taxon>
        <taxon>Actinomycetota</taxon>
        <taxon>Actinomycetes</taxon>
        <taxon>Propionibacteriales</taxon>
        <taxon>Nocardioidaceae</taxon>
        <taxon>Nocardioides</taxon>
    </lineage>
</organism>
<dbReference type="InterPro" id="IPR036866">
    <property type="entry name" value="RibonucZ/Hydroxyglut_hydro"/>
</dbReference>
<sequence length="280" mass="29817">MTAALTLTIVGCSGSYPGPESPASCYLVEAVGSDGNGGSRTWRILLDLGNGALGALQRYADPLAIDAVLLSHLHADHCIDMTSYYVLRKYHPSGQQPPIPVWGPRGTARRLARAYDLPRKPGMEEEFEFHKYRATFEVGPFRITPVEVDHPVPAYAFRIDVAGTVLAYTGDTGPTERLLELATGADLLLAEASFRAGDDNPAGLHLTGVQAGEVAAKAGAKRLVLTHVPKAVTGPTQQSASKHPSPGWTTWLGITPTYRHGTAPTACSPRPARSTTARPS</sequence>
<dbReference type="Proteomes" id="UP000198832">
    <property type="component" value="Unassembled WGS sequence"/>
</dbReference>
<protein>
    <submittedName>
        <fullName evidence="3">Ribonuclease BN, tRNA processing enzyme</fullName>
    </submittedName>
</protein>
<dbReference type="AlphaFoldDB" id="A0A1I1MAS7"/>
<dbReference type="SUPFAM" id="SSF56281">
    <property type="entry name" value="Metallo-hydrolase/oxidoreductase"/>
    <property type="match status" value="1"/>
</dbReference>
<dbReference type="SMART" id="SM00849">
    <property type="entry name" value="Lactamase_B"/>
    <property type="match status" value="1"/>
</dbReference>
<dbReference type="STRING" id="574651.SAMN04487968_11213"/>
<evidence type="ECO:0000313" key="4">
    <source>
        <dbReference type="Proteomes" id="UP000198832"/>
    </source>
</evidence>
<dbReference type="RefSeq" id="WP_245750360.1">
    <property type="nucleotide sequence ID" value="NZ_FOLB01000012.1"/>
</dbReference>